<reference evidence="2 3" key="1">
    <citation type="submission" date="2021-07" db="EMBL/GenBank/DDBJ databases">
        <title>Thermus aquaticus gen. n. and sp. n., a nonsporulating extreme thermophile.</title>
        <authorList>
            <person name="Hu C.-J."/>
            <person name="Li W.-J."/>
            <person name="Xian W.-D."/>
        </authorList>
    </citation>
    <scope>NUCLEOTIDE SEQUENCE [LARGE SCALE GENOMIC DNA]</scope>
    <source>
        <strain evidence="2 3">SYSU G05001</strain>
    </source>
</reference>
<keyword evidence="3" id="KW-1185">Reference proteome</keyword>
<dbReference type="Proteomes" id="UP000724268">
    <property type="component" value="Unassembled WGS sequence"/>
</dbReference>
<evidence type="ECO:0000313" key="2">
    <source>
        <dbReference type="EMBL" id="MBW6396016.1"/>
    </source>
</evidence>
<dbReference type="EMBL" id="JAHXRS010000029">
    <property type="protein sequence ID" value="MBW6396016.1"/>
    <property type="molecule type" value="Genomic_DNA"/>
</dbReference>
<organism evidence="2 3">
    <name type="scientific">Thermus brevis</name>
    <dbReference type="NCBI Taxonomy" id="2862456"/>
    <lineage>
        <taxon>Bacteria</taxon>
        <taxon>Thermotogati</taxon>
        <taxon>Deinococcota</taxon>
        <taxon>Deinococci</taxon>
        <taxon>Thermales</taxon>
        <taxon>Thermaceae</taxon>
        <taxon>Thermus</taxon>
    </lineage>
</organism>
<feature type="compositionally biased region" description="Gly residues" evidence="1">
    <location>
        <begin position="114"/>
        <end position="137"/>
    </location>
</feature>
<accession>A0ABS7A137</accession>
<evidence type="ECO:0000256" key="1">
    <source>
        <dbReference type="SAM" id="MobiDB-lite"/>
    </source>
</evidence>
<evidence type="ECO:0000313" key="3">
    <source>
        <dbReference type="Proteomes" id="UP000724268"/>
    </source>
</evidence>
<proteinExistence type="predicted"/>
<sequence length="137" mass="14650">MKGEAHLKSQDPDLAGTVTFHLPTLYERIAIGKRMAQLCAPARWEDLPPDERALVRVIATLEYVIDTAPRGFYESAPDGPRLAPGRLLVRDEPLLWEVWAAYVALEERFRRGGEAPGGDGGLSGGSDGGPGGEGPGA</sequence>
<name>A0ABS7A137_9DEIN</name>
<comment type="caution">
    <text evidence="2">The sequence shown here is derived from an EMBL/GenBank/DDBJ whole genome shotgun (WGS) entry which is preliminary data.</text>
</comment>
<feature type="region of interest" description="Disordered" evidence="1">
    <location>
        <begin position="113"/>
        <end position="137"/>
    </location>
</feature>
<dbReference type="RefSeq" id="WP_219760471.1">
    <property type="nucleotide sequence ID" value="NZ_JAHXRS010000029.1"/>
</dbReference>
<gene>
    <name evidence="2" type="ORF">KZX47_12765</name>
</gene>
<protein>
    <submittedName>
        <fullName evidence="2">Uncharacterized protein</fullName>
    </submittedName>
</protein>